<evidence type="ECO:0000256" key="1">
    <source>
        <dbReference type="ARBA" id="ARBA00004651"/>
    </source>
</evidence>
<keyword evidence="6 7" id="KW-0472">Membrane</keyword>
<keyword evidence="3" id="KW-1003">Cell membrane</keyword>
<feature type="transmembrane region" description="Helical" evidence="7">
    <location>
        <begin position="231"/>
        <end position="253"/>
    </location>
</feature>
<protein>
    <submittedName>
        <fullName evidence="8">Cytochrome d ubiquinol oxidase subunit II</fullName>
    </submittedName>
</protein>
<comment type="subcellular location">
    <subcellularLocation>
        <location evidence="1">Cell membrane</location>
        <topology evidence="1">Multi-pass membrane protein</topology>
    </subcellularLocation>
</comment>
<evidence type="ECO:0000313" key="9">
    <source>
        <dbReference type="Proteomes" id="UP000475214"/>
    </source>
</evidence>
<evidence type="ECO:0000256" key="3">
    <source>
        <dbReference type="ARBA" id="ARBA00022475"/>
    </source>
</evidence>
<reference evidence="8 9" key="1">
    <citation type="submission" date="2020-02" db="EMBL/GenBank/DDBJ databases">
        <authorList>
            <person name="Li X.-J."/>
            <person name="Han X.-M."/>
        </authorList>
    </citation>
    <scope>NUCLEOTIDE SEQUENCE [LARGE SCALE GENOMIC DNA]</scope>
    <source>
        <strain evidence="8 9">CCTCC AB 2017055</strain>
    </source>
</reference>
<dbReference type="PANTHER" id="PTHR43141:SF4">
    <property type="entry name" value="CYTOCHROME BD2 SUBUNIT II"/>
    <property type="match status" value="1"/>
</dbReference>
<feature type="transmembrane region" description="Helical" evidence="7">
    <location>
        <begin position="198"/>
        <end position="219"/>
    </location>
</feature>
<keyword evidence="5 7" id="KW-1133">Transmembrane helix</keyword>
<feature type="transmembrane region" description="Helical" evidence="7">
    <location>
        <begin position="80"/>
        <end position="100"/>
    </location>
</feature>
<comment type="similarity">
    <text evidence="2">Belongs to the cytochrome ubiquinol oxidase subunit 2 family.</text>
</comment>
<evidence type="ECO:0000256" key="7">
    <source>
        <dbReference type="SAM" id="Phobius"/>
    </source>
</evidence>
<dbReference type="GO" id="GO:0070069">
    <property type="term" value="C:cytochrome complex"/>
    <property type="evidence" value="ECO:0007669"/>
    <property type="project" value="TreeGrafter"/>
</dbReference>
<proteinExistence type="inferred from homology"/>
<dbReference type="GO" id="GO:0016682">
    <property type="term" value="F:oxidoreductase activity, acting on diphenols and related substances as donors, oxygen as acceptor"/>
    <property type="evidence" value="ECO:0007669"/>
    <property type="project" value="TreeGrafter"/>
</dbReference>
<evidence type="ECO:0000256" key="5">
    <source>
        <dbReference type="ARBA" id="ARBA00022989"/>
    </source>
</evidence>
<dbReference type="Proteomes" id="UP000475214">
    <property type="component" value="Unassembled WGS sequence"/>
</dbReference>
<feature type="transmembrane region" description="Helical" evidence="7">
    <location>
        <begin position="121"/>
        <end position="142"/>
    </location>
</feature>
<evidence type="ECO:0000256" key="6">
    <source>
        <dbReference type="ARBA" id="ARBA00023136"/>
    </source>
</evidence>
<name>A0A6L9SCC7_9ACTN</name>
<dbReference type="AlphaFoldDB" id="A0A6L9SCC7"/>
<dbReference type="GO" id="GO:0009055">
    <property type="term" value="F:electron transfer activity"/>
    <property type="evidence" value="ECO:0007669"/>
    <property type="project" value="TreeGrafter"/>
</dbReference>
<dbReference type="GO" id="GO:0019646">
    <property type="term" value="P:aerobic electron transport chain"/>
    <property type="evidence" value="ECO:0007669"/>
    <property type="project" value="TreeGrafter"/>
</dbReference>
<feature type="transmembrane region" description="Helical" evidence="7">
    <location>
        <begin position="6"/>
        <end position="30"/>
    </location>
</feature>
<keyword evidence="4 7" id="KW-0812">Transmembrane</keyword>
<dbReference type="InterPro" id="IPR003317">
    <property type="entry name" value="Cyt-d_oxidase_su2"/>
</dbReference>
<keyword evidence="9" id="KW-1185">Reference proteome</keyword>
<dbReference type="Pfam" id="PF02322">
    <property type="entry name" value="Cyt_bd_oxida_II"/>
    <property type="match status" value="1"/>
</dbReference>
<dbReference type="GO" id="GO:0005886">
    <property type="term" value="C:plasma membrane"/>
    <property type="evidence" value="ECO:0007669"/>
    <property type="project" value="UniProtKB-SubCell"/>
</dbReference>
<comment type="caution">
    <text evidence="8">The sequence shown here is derived from an EMBL/GenBank/DDBJ whole genome shotgun (WGS) entry which is preliminary data.</text>
</comment>
<evidence type="ECO:0000256" key="2">
    <source>
        <dbReference type="ARBA" id="ARBA00007543"/>
    </source>
</evidence>
<accession>A0A6L9SCC7</accession>
<feature type="transmembrane region" description="Helical" evidence="7">
    <location>
        <begin position="42"/>
        <end position="68"/>
    </location>
</feature>
<dbReference type="EMBL" id="JAAGOA010000014">
    <property type="protein sequence ID" value="NEE02334.1"/>
    <property type="molecule type" value="Genomic_DNA"/>
</dbReference>
<organism evidence="8 9">
    <name type="scientific">Phytoactinopolyspora halotolerans</name>
    <dbReference type="NCBI Taxonomy" id="1981512"/>
    <lineage>
        <taxon>Bacteria</taxon>
        <taxon>Bacillati</taxon>
        <taxon>Actinomycetota</taxon>
        <taxon>Actinomycetes</taxon>
        <taxon>Jiangellales</taxon>
        <taxon>Jiangellaceae</taxon>
        <taxon>Phytoactinopolyspora</taxon>
    </lineage>
</organism>
<feature type="transmembrane region" description="Helical" evidence="7">
    <location>
        <begin position="154"/>
        <end position="177"/>
    </location>
</feature>
<evidence type="ECO:0000256" key="4">
    <source>
        <dbReference type="ARBA" id="ARBA00022692"/>
    </source>
</evidence>
<gene>
    <name evidence="8" type="ORF">G1H10_19355</name>
</gene>
<evidence type="ECO:0000313" key="8">
    <source>
        <dbReference type="EMBL" id="NEE02334.1"/>
    </source>
</evidence>
<sequence>METAAVVVLAFYAIGYFVLGGGDIGVGMLLPFLAGDAGERRLVVAAIVPFFLSNEVWLVAAAGVLIGLFPSLDGDLLGGLFPLIVAILAGWILRDAGVWFRGRLGGDERAARTWRATCDAAVTAGSWVVAAGWSWVLAGWLSGKADGVLTEPQVVAAIVALLTLFALHGVAFCGLRLDGPVRERCARWFGGAAERRTFVLTSTVLAAVVVVAGSALPFAETVGDGRTLDVLLPAVVAVTPVLLAAQVWVWRVFGRRVSDPRHDPRGRIAMTP</sequence>
<dbReference type="PANTHER" id="PTHR43141">
    <property type="entry name" value="CYTOCHROME BD2 SUBUNIT II"/>
    <property type="match status" value="1"/>
</dbReference>